<evidence type="ECO:0000256" key="1">
    <source>
        <dbReference type="SAM" id="MobiDB-lite"/>
    </source>
</evidence>
<organism evidence="2 3">
    <name type="scientific">Novymonas esmeraldas</name>
    <dbReference type="NCBI Taxonomy" id="1808958"/>
    <lineage>
        <taxon>Eukaryota</taxon>
        <taxon>Discoba</taxon>
        <taxon>Euglenozoa</taxon>
        <taxon>Kinetoplastea</taxon>
        <taxon>Metakinetoplastina</taxon>
        <taxon>Trypanosomatida</taxon>
        <taxon>Trypanosomatidae</taxon>
        <taxon>Novymonas</taxon>
    </lineage>
</organism>
<dbReference type="EMBL" id="JAECZO010000015">
    <property type="protein sequence ID" value="KAK7201415.1"/>
    <property type="molecule type" value="Genomic_DNA"/>
</dbReference>
<sequence length="284" mass="30412">MSSYAPPIGSGGSGGSGGTVGSPNMNRRRRVINCDAAALTEDVAVSKFFAPLADTSDIQRSTVCMDYHVLARFEDDVRRAEMRLENPESAMPTRGYDYEMEAQRAVDEYYTTQQLPNSSRANPSGAGPSARGDNFLPALTPQSSRSRRGSASRSRHHSRSGSVANSPSTRHRAGAPSSTRKGGAARLSPYQTPSPSKADGAARVYEPRYPGNGRLEPLDTGRGTPSRQRDSGRHGDAAPPHKQLLLEATSLDAQSGAEAASDTGRERRLRLAEELAARLETAEL</sequence>
<accession>A0AAW0F4C2</accession>
<protein>
    <submittedName>
        <fullName evidence="2">Uncharacterized protein</fullName>
    </submittedName>
</protein>
<dbReference type="AlphaFoldDB" id="A0AAW0F4C2"/>
<dbReference type="Proteomes" id="UP001430356">
    <property type="component" value="Unassembled WGS sequence"/>
</dbReference>
<comment type="caution">
    <text evidence="2">The sequence shown here is derived from an EMBL/GenBank/DDBJ whole genome shotgun (WGS) entry which is preliminary data.</text>
</comment>
<evidence type="ECO:0000313" key="3">
    <source>
        <dbReference type="Proteomes" id="UP001430356"/>
    </source>
</evidence>
<feature type="region of interest" description="Disordered" evidence="1">
    <location>
        <begin position="112"/>
        <end position="242"/>
    </location>
</feature>
<evidence type="ECO:0000313" key="2">
    <source>
        <dbReference type="EMBL" id="KAK7201415.1"/>
    </source>
</evidence>
<proteinExistence type="predicted"/>
<feature type="region of interest" description="Disordered" evidence="1">
    <location>
        <begin position="1"/>
        <end position="26"/>
    </location>
</feature>
<feature type="compositionally biased region" description="Polar residues" evidence="1">
    <location>
        <begin position="112"/>
        <end position="122"/>
    </location>
</feature>
<feature type="compositionally biased region" description="Basic residues" evidence="1">
    <location>
        <begin position="145"/>
        <end position="159"/>
    </location>
</feature>
<reference evidence="2 3" key="1">
    <citation type="journal article" date="2021" name="MBio">
        <title>A New Model Trypanosomatid, Novymonas esmeraldas: Genomic Perception of Its 'Candidatus Pandoraea novymonadis' Endosymbiont.</title>
        <authorList>
            <person name="Zakharova A."/>
            <person name="Saura A."/>
            <person name="Butenko A."/>
            <person name="Podesvova L."/>
            <person name="Warmusova S."/>
            <person name="Kostygov A.Y."/>
            <person name="Nenarokova A."/>
            <person name="Lukes J."/>
            <person name="Opperdoes F.R."/>
            <person name="Yurchenko V."/>
        </authorList>
    </citation>
    <scope>NUCLEOTIDE SEQUENCE [LARGE SCALE GENOMIC DNA]</scope>
    <source>
        <strain evidence="2 3">E262AT.01</strain>
    </source>
</reference>
<gene>
    <name evidence="2" type="ORF">NESM_000204000</name>
</gene>
<feature type="compositionally biased region" description="Gly residues" evidence="1">
    <location>
        <begin position="9"/>
        <end position="20"/>
    </location>
</feature>
<keyword evidence="3" id="KW-1185">Reference proteome</keyword>
<feature type="compositionally biased region" description="Basic and acidic residues" evidence="1">
    <location>
        <begin position="227"/>
        <end position="236"/>
    </location>
</feature>
<name>A0AAW0F4C2_9TRYP</name>